<comment type="subcellular location">
    <subcellularLocation>
        <location evidence="1">Cell projection</location>
    </subcellularLocation>
</comment>
<dbReference type="InterPro" id="IPR030237">
    <property type="entry name" value="Harmonin_N"/>
</dbReference>
<dbReference type="Pfam" id="PF00595">
    <property type="entry name" value="PDZ"/>
    <property type="match status" value="3"/>
</dbReference>
<evidence type="ECO:0000256" key="4">
    <source>
        <dbReference type="SAM" id="MobiDB-lite"/>
    </source>
</evidence>
<keyword evidence="2" id="KW-0677">Repeat</keyword>
<name>A0ABN8NCV1_9CNID</name>
<dbReference type="PANTHER" id="PTHR23116">
    <property type="entry name" value="PDZ DOMAIN CONTAINING WHIRLIN AND HARMONIN-RELATED"/>
    <property type="match status" value="1"/>
</dbReference>
<feature type="compositionally biased region" description="Low complexity" evidence="4">
    <location>
        <begin position="465"/>
        <end position="476"/>
    </location>
</feature>
<organism evidence="6 7">
    <name type="scientific">Porites evermanni</name>
    <dbReference type="NCBI Taxonomy" id="104178"/>
    <lineage>
        <taxon>Eukaryota</taxon>
        <taxon>Metazoa</taxon>
        <taxon>Cnidaria</taxon>
        <taxon>Anthozoa</taxon>
        <taxon>Hexacorallia</taxon>
        <taxon>Scleractinia</taxon>
        <taxon>Fungiina</taxon>
        <taxon>Poritidae</taxon>
        <taxon>Porites</taxon>
    </lineage>
</organism>
<feature type="domain" description="PDZ" evidence="5">
    <location>
        <begin position="273"/>
        <end position="342"/>
    </location>
</feature>
<dbReference type="SUPFAM" id="SSF50156">
    <property type="entry name" value="PDZ domain-like"/>
    <property type="match status" value="3"/>
</dbReference>
<feature type="compositionally biased region" description="Basic and acidic residues" evidence="4">
    <location>
        <begin position="779"/>
        <end position="790"/>
    </location>
</feature>
<feature type="domain" description="PDZ" evidence="5">
    <location>
        <begin position="134"/>
        <end position="202"/>
    </location>
</feature>
<dbReference type="InterPro" id="IPR001478">
    <property type="entry name" value="PDZ"/>
</dbReference>
<feature type="region of interest" description="Disordered" evidence="4">
    <location>
        <begin position="760"/>
        <end position="800"/>
    </location>
</feature>
<sequence length="930" mass="102592">MTQTGDPQRKEQLKEFQRNAHRLLSEDDRNYLHYTLKEYQTYKSVEKLVTALKSCLDNPRKLDLLADIRNLIPSAHLSKFDSLAPYSEMAHPFKPPNQVAANRKTQSLPHSYKNSELRALARGSSPTNAGSFKVITLARTSLDESLGFKIKGGRENDRAIFISEVDESSSAAKQGLKEGDRVIEVNGIDFEKITKSSAENLLGSMNKLKVVAKSSTSLPEMDVSNSWGQRNGRVVQNGMSENDSLQASSGSGGSLTLQHNSHLLNSSDQRKVNLQVQSTANGFIGFNLRGGSEYGLGLYVSGVDPGSLAEEAGFKVGDQIMEVNGKSFENLKHNEAVEFIKSQKHIMVTLKAVGKLPEAKHYQSQISWVYPDGTVVIEGKESYTRSISAPVSPVPSLELSHSSTQFPILEQETPTRDTPSPRPVLRETGVQTPEPSPEPQAEVREDVVIVKVEQSENAELERTQSAKSLATSSTSSGGEFEKQNSIRSAHSFESVSSSREEMFKRASVSSMSKEEAILSGSDGELNDKRKVKKSKSFLQKHGDKIKSKLSFRKKSKPKVEERSGSTRQQMLLYIEEKAKKILVVDEYNAVIRHIKQYQEDSDVESLVNKLLAILDRPEKALLLRDIRTLVLPYDLGRFDAMVSAHEKEALEYLSGCVPGSPTIIPTVTEKPKRQLVAAIQDSRGSFQLKTKEEVEKIRQEKQEMDKRRAQTAWLGGSILDRSTRSNTAHNPNAIITLPPNYTMDAIPVRDMFSASTNNSPASFDVPVIQVNNDSVSRTPKHDENDNEKPRPSNSLLVPDRVSVEYRDDDKEEGLNTPMSPTAGLSIPVPSIAVSNQQAGITILLSKKRTSLGISISGGKGSKTQPEVRVEKIFPGGAAADDGRLKSGDEILSVDGESLQDVTHAEAVDIIRRSYNNKSKDVMEIVVIPKQ</sequence>
<dbReference type="PANTHER" id="PTHR23116:SF29">
    <property type="entry name" value="PDZ DOMAIN-CONTAINING PROTEIN 7"/>
    <property type="match status" value="1"/>
</dbReference>
<feature type="compositionally biased region" description="Polar residues" evidence="4">
    <location>
        <begin position="485"/>
        <end position="497"/>
    </location>
</feature>
<dbReference type="Gene3D" id="1.20.1160.20">
    <property type="match status" value="2"/>
</dbReference>
<evidence type="ECO:0000256" key="3">
    <source>
        <dbReference type="ARBA" id="ARBA00023273"/>
    </source>
</evidence>
<keyword evidence="3" id="KW-0966">Cell projection</keyword>
<comment type="caution">
    <text evidence="6">The sequence shown here is derived from an EMBL/GenBank/DDBJ whole genome shotgun (WGS) entry which is preliminary data.</text>
</comment>
<feature type="domain" description="PDZ" evidence="5">
    <location>
        <begin position="841"/>
        <end position="913"/>
    </location>
</feature>
<accession>A0ABN8NCV1</accession>
<reference evidence="6 7" key="1">
    <citation type="submission" date="2022-05" db="EMBL/GenBank/DDBJ databases">
        <authorList>
            <consortium name="Genoscope - CEA"/>
            <person name="William W."/>
        </authorList>
    </citation>
    <scope>NUCLEOTIDE SEQUENCE [LARGE SCALE GENOMIC DNA]</scope>
</reference>
<dbReference type="InterPro" id="IPR036034">
    <property type="entry name" value="PDZ_sf"/>
</dbReference>
<evidence type="ECO:0000313" key="6">
    <source>
        <dbReference type="EMBL" id="CAH3046788.1"/>
    </source>
</evidence>
<evidence type="ECO:0000313" key="7">
    <source>
        <dbReference type="Proteomes" id="UP001159427"/>
    </source>
</evidence>
<evidence type="ECO:0000256" key="1">
    <source>
        <dbReference type="ARBA" id="ARBA00004316"/>
    </source>
</evidence>
<dbReference type="Gene3D" id="2.30.42.10">
    <property type="match status" value="3"/>
</dbReference>
<evidence type="ECO:0000259" key="5">
    <source>
        <dbReference type="PROSITE" id="PS50106"/>
    </source>
</evidence>
<dbReference type="InterPro" id="IPR051844">
    <property type="entry name" value="USH2_Complex_Protein"/>
</dbReference>
<dbReference type="SMART" id="SM00228">
    <property type="entry name" value="PDZ"/>
    <property type="match status" value="3"/>
</dbReference>
<dbReference type="Proteomes" id="UP001159427">
    <property type="component" value="Unassembled WGS sequence"/>
</dbReference>
<feature type="region of interest" description="Disordered" evidence="4">
    <location>
        <begin position="405"/>
        <end position="540"/>
    </location>
</feature>
<dbReference type="Pfam" id="PF21219">
    <property type="entry name" value="USH1C_N"/>
    <property type="match status" value="1"/>
</dbReference>
<dbReference type="CDD" id="cd06751">
    <property type="entry name" value="PDZ3_PDZD7-like"/>
    <property type="match status" value="1"/>
</dbReference>
<dbReference type="EMBL" id="CALNXI010000781">
    <property type="protein sequence ID" value="CAH3046788.1"/>
    <property type="molecule type" value="Genomic_DNA"/>
</dbReference>
<gene>
    <name evidence="6" type="ORF">PEVE_00041311</name>
</gene>
<protein>
    <recommendedName>
        <fullName evidence="5">PDZ domain-containing protein</fullName>
    </recommendedName>
</protein>
<dbReference type="PROSITE" id="PS50106">
    <property type="entry name" value="PDZ"/>
    <property type="match status" value="3"/>
</dbReference>
<evidence type="ECO:0000256" key="2">
    <source>
        <dbReference type="ARBA" id="ARBA00022737"/>
    </source>
</evidence>
<keyword evidence="7" id="KW-1185">Reference proteome</keyword>
<proteinExistence type="predicted"/>